<gene>
    <name evidence="2" type="ORF">DUNSADRAFT_16817</name>
</gene>
<proteinExistence type="predicted"/>
<reference evidence="2" key="1">
    <citation type="submission" date="2017-08" db="EMBL/GenBank/DDBJ databases">
        <authorList>
            <person name="Polle J.E."/>
            <person name="Barry K."/>
            <person name="Cushman J."/>
            <person name="Schmutz J."/>
            <person name="Tran D."/>
            <person name="Hathwaick L.T."/>
            <person name="Yim W.C."/>
            <person name="Jenkins J."/>
            <person name="Mckie-Krisberg Z.M."/>
            <person name="Prochnik S."/>
            <person name="Lindquist E."/>
            <person name="Dockter R.B."/>
            <person name="Adam C."/>
            <person name="Molina H."/>
            <person name="Bunkerborg J."/>
            <person name="Jin E."/>
            <person name="Buchheim M."/>
            <person name="Magnuson J."/>
        </authorList>
    </citation>
    <scope>NUCLEOTIDE SEQUENCE</scope>
    <source>
        <strain evidence="2">CCAP 19/18</strain>
    </source>
</reference>
<sequence>MLHPCLGDFRSAHRSVACNVTPRSHRRGDRRPRLGSSVYTSVPAQQQQHQAQPVQFDATSSMEWELASLTTSPQRGLLKGFVSPRRERSTEIEVFGMGAGEL</sequence>
<feature type="region of interest" description="Disordered" evidence="1">
    <location>
        <begin position="20"/>
        <end position="53"/>
    </location>
</feature>
<name>A0ABQ7G2T8_DUNSA</name>
<accession>A0ABQ7G2T8</accession>
<evidence type="ECO:0000256" key="1">
    <source>
        <dbReference type="SAM" id="MobiDB-lite"/>
    </source>
</evidence>
<keyword evidence="3" id="KW-1185">Reference proteome</keyword>
<dbReference type="Proteomes" id="UP000815325">
    <property type="component" value="Unassembled WGS sequence"/>
</dbReference>
<feature type="compositionally biased region" description="Low complexity" evidence="1">
    <location>
        <begin position="34"/>
        <end position="53"/>
    </location>
</feature>
<evidence type="ECO:0008006" key="4">
    <source>
        <dbReference type="Google" id="ProtNLM"/>
    </source>
</evidence>
<dbReference type="EMBL" id="MU070226">
    <property type="protein sequence ID" value="KAF5828925.1"/>
    <property type="molecule type" value="Genomic_DNA"/>
</dbReference>
<evidence type="ECO:0000313" key="2">
    <source>
        <dbReference type="EMBL" id="KAF5828925.1"/>
    </source>
</evidence>
<protein>
    <recommendedName>
        <fullName evidence="4">Encoded protein</fullName>
    </recommendedName>
</protein>
<evidence type="ECO:0000313" key="3">
    <source>
        <dbReference type="Proteomes" id="UP000815325"/>
    </source>
</evidence>
<comment type="caution">
    <text evidence="2">The sequence shown here is derived from an EMBL/GenBank/DDBJ whole genome shotgun (WGS) entry which is preliminary data.</text>
</comment>
<organism evidence="2 3">
    <name type="scientific">Dunaliella salina</name>
    <name type="common">Green alga</name>
    <name type="synonym">Protococcus salinus</name>
    <dbReference type="NCBI Taxonomy" id="3046"/>
    <lineage>
        <taxon>Eukaryota</taxon>
        <taxon>Viridiplantae</taxon>
        <taxon>Chlorophyta</taxon>
        <taxon>core chlorophytes</taxon>
        <taxon>Chlorophyceae</taxon>
        <taxon>CS clade</taxon>
        <taxon>Chlamydomonadales</taxon>
        <taxon>Dunaliellaceae</taxon>
        <taxon>Dunaliella</taxon>
    </lineage>
</organism>